<gene>
    <name evidence="1" type="ORF">Tco_0771454</name>
</gene>
<reference evidence="1" key="2">
    <citation type="submission" date="2022-01" db="EMBL/GenBank/DDBJ databases">
        <authorList>
            <person name="Yamashiro T."/>
            <person name="Shiraishi A."/>
            <person name="Satake H."/>
            <person name="Nakayama K."/>
        </authorList>
    </citation>
    <scope>NUCLEOTIDE SEQUENCE</scope>
</reference>
<evidence type="ECO:0000313" key="2">
    <source>
        <dbReference type="Proteomes" id="UP001151760"/>
    </source>
</evidence>
<name>A0ABQ4ZIU9_9ASTR</name>
<accession>A0ABQ4ZIU9</accession>
<dbReference type="EMBL" id="BQNB010011303">
    <property type="protein sequence ID" value="GJS88818.1"/>
    <property type="molecule type" value="Genomic_DNA"/>
</dbReference>
<proteinExistence type="predicted"/>
<organism evidence="1 2">
    <name type="scientific">Tanacetum coccineum</name>
    <dbReference type="NCBI Taxonomy" id="301880"/>
    <lineage>
        <taxon>Eukaryota</taxon>
        <taxon>Viridiplantae</taxon>
        <taxon>Streptophyta</taxon>
        <taxon>Embryophyta</taxon>
        <taxon>Tracheophyta</taxon>
        <taxon>Spermatophyta</taxon>
        <taxon>Magnoliopsida</taxon>
        <taxon>eudicotyledons</taxon>
        <taxon>Gunneridae</taxon>
        <taxon>Pentapetalae</taxon>
        <taxon>asterids</taxon>
        <taxon>campanulids</taxon>
        <taxon>Asterales</taxon>
        <taxon>Asteraceae</taxon>
        <taxon>Asteroideae</taxon>
        <taxon>Anthemideae</taxon>
        <taxon>Anthemidinae</taxon>
        <taxon>Tanacetum</taxon>
    </lineage>
</organism>
<evidence type="ECO:0000313" key="1">
    <source>
        <dbReference type="EMBL" id="GJS88818.1"/>
    </source>
</evidence>
<dbReference type="Proteomes" id="UP001151760">
    <property type="component" value="Unassembled WGS sequence"/>
</dbReference>
<keyword evidence="2" id="KW-1185">Reference proteome</keyword>
<sequence length="136" mass="15200">MLEELLFYGRPRLETALIIRHVIIDSETRTDVLYTSLFLFSSAWTVCSVCNISSWKGTKEKFITLVVWNSVFSAGGTTFCSWGALGVRVVIILKPLVLEEHGPEEDIFNSPFSCRGVRGLTGVIRHFSSLISSNLI</sequence>
<reference evidence="1" key="1">
    <citation type="journal article" date="2022" name="Int. J. Mol. Sci.">
        <title>Draft Genome of Tanacetum Coccineum: Genomic Comparison of Closely Related Tanacetum-Family Plants.</title>
        <authorList>
            <person name="Yamashiro T."/>
            <person name="Shiraishi A."/>
            <person name="Nakayama K."/>
            <person name="Satake H."/>
        </authorList>
    </citation>
    <scope>NUCLEOTIDE SEQUENCE</scope>
</reference>
<comment type="caution">
    <text evidence="1">The sequence shown here is derived from an EMBL/GenBank/DDBJ whole genome shotgun (WGS) entry which is preliminary data.</text>
</comment>
<protein>
    <submittedName>
        <fullName evidence="1">Uncharacterized protein</fullName>
    </submittedName>
</protein>